<feature type="transmembrane region" description="Helical" evidence="2">
    <location>
        <begin position="63"/>
        <end position="83"/>
    </location>
</feature>
<name>A0AAU8JLK9_9CYAN</name>
<protein>
    <recommendedName>
        <fullName evidence="4">DUF4352 domain-containing protein</fullName>
    </recommendedName>
</protein>
<evidence type="ECO:0000256" key="1">
    <source>
        <dbReference type="ARBA" id="ARBA00022729"/>
    </source>
</evidence>
<dbReference type="Gene3D" id="2.60.40.1240">
    <property type="match status" value="1"/>
</dbReference>
<evidence type="ECO:0008006" key="4">
    <source>
        <dbReference type="Google" id="ProtNLM"/>
    </source>
</evidence>
<accession>A0AAU8JLK9</accession>
<feature type="transmembrane region" description="Helical" evidence="2">
    <location>
        <begin position="7"/>
        <end position="27"/>
    </location>
</feature>
<evidence type="ECO:0000313" key="3">
    <source>
        <dbReference type="EMBL" id="XCM39605.1"/>
    </source>
</evidence>
<dbReference type="AlphaFoldDB" id="A0AAU8JLK9"/>
<gene>
    <name evidence="3" type="ORF">ABWT76_002549</name>
</gene>
<keyword evidence="2" id="KW-0812">Transmembrane</keyword>
<dbReference type="RefSeq" id="WP_190883205.1">
    <property type="nucleotide sequence ID" value="NZ_CP159837.1"/>
</dbReference>
<proteinExistence type="predicted"/>
<dbReference type="EMBL" id="CP159837">
    <property type="protein sequence ID" value="XCM39605.1"/>
    <property type="molecule type" value="Genomic_DNA"/>
</dbReference>
<reference evidence="3" key="1">
    <citation type="submission" date="2024-07" db="EMBL/GenBank/DDBJ databases">
        <authorList>
            <person name="Kim Y.J."/>
            <person name="Jeong J.Y."/>
        </authorList>
    </citation>
    <scope>NUCLEOTIDE SEQUENCE</scope>
    <source>
        <strain evidence="3">GIHE-MW2</strain>
    </source>
</reference>
<keyword evidence="2" id="KW-1133">Transmembrane helix</keyword>
<organism evidence="3">
    <name type="scientific">Planktothricoides raciborskii GIHE-MW2</name>
    <dbReference type="NCBI Taxonomy" id="2792601"/>
    <lineage>
        <taxon>Bacteria</taxon>
        <taxon>Bacillati</taxon>
        <taxon>Cyanobacteriota</taxon>
        <taxon>Cyanophyceae</taxon>
        <taxon>Oscillatoriophycideae</taxon>
        <taxon>Oscillatoriales</taxon>
        <taxon>Oscillatoriaceae</taxon>
        <taxon>Planktothricoides</taxon>
    </lineage>
</organism>
<sequence length="253" mass="27259">MNMKKILEQVLAVISAIFGAVIFLIGLGMASQSFSVGIIFMVIGLIFIPQFNDFLANRINLKLTVKIKIVLFIIGFIAASLLASNQTPEPSNNISSTGSTFQNDLANPVEGTSNEQEPKVTSISTADFTLSNVKIKPYEGDTRQADVAGKLWVVYADIKNNSKETKVPQHSMSIEVKDSEGNTYKTADVMVTFNQSLNESFDGQKVVKFTDGILPGSTRKNVQVGIFDVSEGAKELQLCAGGLFSATTCISGS</sequence>
<dbReference type="InterPro" id="IPR029050">
    <property type="entry name" value="Immunoprotect_excell_Ig-like"/>
</dbReference>
<feature type="transmembrane region" description="Helical" evidence="2">
    <location>
        <begin position="33"/>
        <end position="51"/>
    </location>
</feature>
<keyword evidence="2" id="KW-0472">Membrane</keyword>
<keyword evidence="1" id="KW-0732">Signal</keyword>
<evidence type="ECO:0000256" key="2">
    <source>
        <dbReference type="SAM" id="Phobius"/>
    </source>
</evidence>